<dbReference type="GO" id="GO:0061630">
    <property type="term" value="F:ubiquitin protein ligase activity"/>
    <property type="evidence" value="ECO:0007669"/>
    <property type="project" value="TreeGrafter"/>
</dbReference>
<dbReference type="PANTHER" id="PTHR45969:SF55">
    <property type="entry name" value="OS07G0686300 PROTEIN"/>
    <property type="match status" value="1"/>
</dbReference>
<dbReference type="Pfam" id="PF13639">
    <property type="entry name" value="zf-RING_2"/>
    <property type="match status" value="1"/>
</dbReference>
<protein>
    <recommendedName>
        <fullName evidence="5">RING-type domain-containing protein</fullName>
    </recommendedName>
</protein>
<dbReference type="GO" id="GO:0008270">
    <property type="term" value="F:zinc ion binding"/>
    <property type="evidence" value="ECO:0007669"/>
    <property type="project" value="UniProtKB-KW"/>
</dbReference>
<keyword evidence="3" id="KW-0862">Zinc</keyword>
<dbReference type="PROSITE" id="PS50089">
    <property type="entry name" value="ZF_RING_2"/>
    <property type="match status" value="1"/>
</dbReference>
<name>A0AAV2F2W1_9ROSI</name>
<evidence type="ECO:0000256" key="2">
    <source>
        <dbReference type="ARBA" id="ARBA00022771"/>
    </source>
</evidence>
<accession>A0AAV2F2W1</accession>
<evidence type="ECO:0000313" key="6">
    <source>
        <dbReference type="EMBL" id="CAL1392377.1"/>
    </source>
</evidence>
<dbReference type="InterPro" id="IPR013083">
    <property type="entry name" value="Znf_RING/FYVE/PHD"/>
</dbReference>
<dbReference type="Proteomes" id="UP001497516">
    <property type="component" value="Chromosome 6"/>
</dbReference>
<proteinExistence type="predicted"/>
<evidence type="ECO:0000256" key="3">
    <source>
        <dbReference type="ARBA" id="ARBA00022833"/>
    </source>
</evidence>
<keyword evidence="1" id="KW-0479">Metal-binding</keyword>
<dbReference type="GO" id="GO:0016567">
    <property type="term" value="P:protein ubiquitination"/>
    <property type="evidence" value="ECO:0007669"/>
    <property type="project" value="TreeGrafter"/>
</dbReference>
<dbReference type="PANTHER" id="PTHR45969">
    <property type="entry name" value="RING ZINC FINGER PROTEIN-RELATED"/>
    <property type="match status" value="1"/>
</dbReference>
<keyword evidence="7" id="KW-1185">Reference proteome</keyword>
<gene>
    <name evidence="6" type="ORF">LTRI10_LOCUS33029</name>
</gene>
<evidence type="ECO:0000259" key="5">
    <source>
        <dbReference type="PROSITE" id="PS50089"/>
    </source>
</evidence>
<sequence>MDTIARRVVGSITLILSYLKWGWDILLHISFFHPHCPSHLLLQDPTAAATSAHYSPLRRGGGAAGEEAECAVCLSKIEGGDEVPELTCQHAFHQVCLDRWTHYSFFTRRRHPTCPLCRRSLTGRPEEVVVFDFARFVCSDDDARHTWWLR</sequence>
<keyword evidence="2 4" id="KW-0863">Zinc-finger</keyword>
<dbReference type="InterPro" id="IPR001841">
    <property type="entry name" value="Znf_RING"/>
</dbReference>
<evidence type="ECO:0000313" key="7">
    <source>
        <dbReference type="Proteomes" id="UP001497516"/>
    </source>
</evidence>
<dbReference type="SMART" id="SM00184">
    <property type="entry name" value="RING"/>
    <property type="match status" value="1"/>
</dbReference>
<dbReference type="EMBL" id="OZ034819">
    <property type="protein sequence ID" value="CAL1392377.1"/>
    <property type="molecule type" value="Genomic_DNA"/>
</dbReference>
<evidence type="ECO:0000256" key="1">
    <source>
        <dbReference type="ARBA" id="ARBA00022723"/>
    </source>
</evidence>
<organism evidence="6 7">
    <name type="scientific">Linum trigynum</name>
    <dbReference type="NCBI Taxonomy" id="586398"/>
    <lineage>
        <taxon>Eukaryota</taxon>
        <taxon>Viridiplantae</taxon>
        <taxon>Streptophyta</taxon>
        <taxon>Embryophyta</taxon>
        <taxon>Tracheophyta</taxon>
        <taxon>Spermatophyta</taxon>
        <taxon>Magnoliopsida</taxon>
        <taxon>eudicotyledons</taxon>
        <taxon>Gunneridae</taxon>
        <taxon>Pentapetalae</taxon>
        <taxon>rosids</taxon>
        <taxon>fabids</taxon>
        <taxon>Malpighiales</taxon>
        <taxon>Linaceae</taxon>
        <taxon>Linum</taxon>
    </lineage>
</organism>
<evidence type="ECO:0000256" key="4">
    <source>
        <dbReference type="PROSITE-ProRule" id="PRU00175"/>
    </source>
</evidence>
<feature type="domain" description="RING-type" evidence="5">
    <location>
        <begin position="70"/>
        <end position="118"/>
    </location>
</feature>
<dbReference type="AlphaFoldDB" id="A0AAV2F2W1"/>
<dbReference type="Gene3D" id="3.30.40.10">
    <property type="entry name" value="Zinc/RING finger domain, C3HC4 (zinc finger)"/>
    <property type="match status" value="1"/>
</dbReference>
<dbReference type="SUPFAM" id="SSF57850">
    <property type="entry name" value="RING/U-box"/>
    <property type="match status" value="1"/>
</dbReference>
<reference evidence="6 7" key="1">
    <citation type="submission" date="2024-04" db="EMBL/GenBank/DDBJ databases">
        <authorList>
            <person name="Fracassetti M."/>
        </authorList>
    </citation>
    <scope>NUCLEOTIDE SEQUENCE [LARGE SCALE GENOMIC DNA]</scope>
</reference>